<organism evidence="1 2">
    <name type="scientific">Eptatretus burgeri</name>
    <name type="common">Inshore hagfish</name>
    <dbReference type="NCBI Taxonomy" id="7764"/>
    <lineage>
        <taxon>Eukaryota</taxon>
        <taxon>Metazoa</taxon>
        <taxon>Chordata</taxon>
        <taxon>Craniata</taxon>
        <taxon>Vertebrata</taxon>
        <taxon>Cyclostomata</taxon>
        <taxon>Myxini</taxon>
        <taxon>Myxiniformes</taxon>
        <taxon>Myxinidae</taxon>
        <taxon>Eptatretinae</taxon>
        <taxon>Eptatretus</taxon>
    </lineage>
</organism>
<dbReference type="Proteomes" id="UP000694388">
    <property type="component" value="Unplaced"/>
</dbReference>
<dbReference type="AlphaFoldDB" id="A0A8C4RCB9"/>
<dbReference type="GeneTree" id="ENSGT00940000174084"/>
<name>A0A8C4RCB9_EPTBU</name>
<evidence type="ECO:0000313" key="2">
    <source>
        <dbReference type="Proteomes" id="UP000694388"/>
    </source>
</evidence>
<reference evidence="1" key="1">
    <citation type="submission" date="2025-08" db="UniProtKB">
        <authorList>
            <consortium name="Ensembl"/>
        </authorList>
    </citation>
    <scope>IDENTIFICATION</scope>
</reference>
<dbReference type="OMA" id="GIKRLPW"/>
<dbReference type="GO" id="GO:0003676">
    <property type="term" value="F:nucleic acid binding"/>
    <property type="evidence" value="ECO:0007669"/>
    <property type="project" value="InterPro"/>
</dbReference>
<protein>
    <recommendedName>
        <fullName evidence="3">Tc1-like transposase DDE domain-containing protein</fullName>
    </recommendedName>
</protein>
<evidence type="ECO:0000313" key="1">
    <source>
        <dbReference type="Ensembl" id="ENSEBUP00000027576.1"/>
    </source>
</evidence>
<dbReference type="Gene3D" id="3.30.420.10">
    <property type="entry name" value="Ribonuclease H-like superfamily/Ribonuclease H"/>
    <property type="match status" value="1"/>
</dbReference>
<proteinExistence type="predicted"/>
<accession>A0A8C4RCB9</accession>
<dbReference type="Ensembl" id="ENSEBUT00000028152.1">
    <property type="protein sequence ID" value="ENSEBUP00000027576.1"/>
    <property type="gene ID" value="ENSEBUG00000016882.1"/>
</dbReference>
<keyword evidence="2" id="KW-1185">Reference proteome</keyword>
<sequence length="94" mass="10964">MRVDLTKEWQDRNGIKRLPWPSQSPDMNPIEHLWAILDRAVRKKSRKPTSRAELLNLLREAWAEILQEKISELVSSMSERLKALKSASCKSTKH</sequence>
<reference evidence="1" key="2">
    <citation type="submission" date="2025-09" db="UniProtKB">
        <authorList>
            <consortium name="Ensembl"/>
        </authorList>
    </citation>
    <scope>IDENTIFICATION</scope>
</reference>
<evidence type="ECO:0008006" key="3">
    <source>
        <dbReference type="Google" id="ProtNLM"/>
    </source>
</evidence>
<dbReference type="InterPro" id="IPR036397">
    <property type="entry name" value="RNaseH_sf"/>
</dbReference>